<proteinExistence type="predicted"/>
<gene>
    <name evidence="1" type="ORF">L2E82_11128</name>
</gene>
<evidence type="ECO:0000313" key="1">
    <source>
        <dbReference type="EMBL" id="KAI3781127.1"/>
    </source>
</evidence>
<keyword evidence="2" id="KW-1185">Reference proteome</keyword>
<protein>
    <submittedName>
        <fullName evidence="1">Uncharacterized protein</fullName>
    </submittedName>
</protein>
<dbReference type="Proteomes" id="UP001055811">
    <property type="component" value="Linkage Group LG02"/>
</dbReference>
<organism evidence="1 2">
    <name type="scientific">Cichorium intybus</name>
    <name type="common">Chicory</name>
    <dbReference type="NCBI Taxonomy" id="13427"/>
    <lineage>
        <taxon>Eukaryota</taxon>
        <taxon>Viridiplantae</taxon>
        <taxon>Streptophyta</taxon>
        <taxon>Embryophyta</taxon>
        <taxon>Tracheophyta</taxon>
        <taxon>Spermatophyta</taxon>
        <taxon>Magnoliopsida</taxon>
        <taxon>eudicotyledons</taxon>
        <taxon>Gunneridae</taxon>
        <taxon>Pentapetalae</taxon>
        <taxon>asterids</taxon>
        <taxon>campanulids</taxon>
        <taxon>Asterales</taxon>
        <taxon>Asteraceae</taxon>
        <taxon>Cichorioideae</taxon>
        <taxon>Cichorieae</taxon>
        <taxon>Cichoriinae</taxon>
        <taxon>Cichorium</taxon>
    </lineage>
</organism>
<accession>A0ACB9GCK5</accession>
<reference evidence="2" key="1">
    <citation type="journal article" date="2022" name="Mol. Ecol. Resour.">
        <title>The genomes of chicory, endive, great burdock and yacon provide insights into Asteraceae palaeo-polyploidization history and plant inulin production.</title>
        <authorList>
            <person name="Fan W."/>
            <person name="Wang S."/>
            <person name="Wang H."/>
            <person name="Wang A."/>
            <person name="Jiang F."/>
            <person name="Liu H."/>
            <person name="Zhao H."/>
            <person name="Xu D."/>
            <person name="Zhang Y."/>
        </authorList>
    </citation>
    <scope>NUCLEOTIDE SEQUENCE [LARGE SCALE GENOMIC DNA]</scope>
    <source>
        <strain evidence="2">cv. Punajuju</strain>
    </source>
</reference>
<name>A0ACB9GCK5_CICIN</name>
<evidence type="ECO:0000313" key="2">
    <source>
        <dbReference type="Proteomes" id="UP001055811"/>
    </source>
</evidence>
<dbReference type="EMBL" id="CM042010">
    <property type="protein sequence ID" value="KAI3781127.1"/>
    <property type="molecule type" value="Genomic_DNA"/>
</dbReference>
<reference evidence="1 2" key="2">
    <citation type="journal article" date="2022" name="Mol. Ecol. Resour.">
        <title>The genomes of chicory, endive, great burdock and yacon provide insights into Asteraceae paleo-polyploidization history and plant inulin production.</title>
        <authorList>
            <person name="Fan W."/>
            <person name="Wang S."/>
            <person name="Wang H."/>
            <person name="Wang A."/>
            <person name="Jiang F."/>
            <person name="Liu H."/>
            <person name="Zhao H."/>
            <person name="Xu D."/>
            <person name="Zhang Y."/>
        </authorList>
    </citation>
    <scope>NUCLEOTIDE SEQUENCE [LARGE SCALE GENOMIC DNA]</scope>
    <source>
        <strain evidence="2">cv. Punajuju</strain>
        <tissue evidence="1">Leaves</tissue>
    </source>
</reference>
<sequence>MKVMCRYPSVVGKVMKYIPLPIKDDNDVEIIFDVFSLHDELSNIDLYLEIEVNGNKNRIEVAPRTQEKRFTLLPTTSDDIVVSHMIQNEDFGTISQVAVVNNTMDNGFEIEDDDVVNNGGDEIGDSDEINNEGHEIGDEDGIE</sequence>
<comment type="caution">
    <text evidence="1">The sequence shown here is derived from an EMBL/GenBank/DDBJ whole genome shotgun (WGS) entry which is preliminary data.</text>
</comment>